<feature type="non-terminal residue" evidence="2">
    <location>
        <position position="1"/>
    </location>
</feature>
<gene>
    <name evidence="2" type="ORF">Goshw_015193</name>
</gene>
<feature type="coiled-coil region" evidence="1">
    <location>
        <begin position="42"/>
        <end position="148"/>
    </location>
</feature>
<dbReference type="EMBL" id="JABFAF010000012">
    <property type="protein sequence ID" value="MBA0872500.1"/>
    <property type="molecule type" value="Genomic_DNA"/>
</dbReference>
<keyword evidence="3" id="KW-1185">Reference proteome</keyword>
<accession>A0A7J9MNG4</accession>
<comment type="caution">
    <text evidence="2">The sequence shown here is derived from an EMBL/GenBank/DDBJ whole genome shotgun (WGS) entry which is preliminary data.</text>
</comment>
<evidence type="ECO:0000313" key="3">
    <source>
        <dbReference type="Proteomes" id="UP000593576"/>
    </source>
</evidence>
<organism evidence="2 3">
    <name type="scientific">Gossypium schwendimanii</name>
    <name type="common">Cotton</name>
    <dbReference type="NCBI Taxonomy" id="34291"/>
    <lineage>
        <taxon>Eukaryota</taxon>
        <taxon>Viridiplantae</taxon>
        <taxon>Streptophyta</taxon>
        <taxon>Embryophyta</taxon>
        <taxon>Tracheophyta</taxon>
        <taxon>Spermatophyta</taxon>
        <taxon>Magnoliopsida</taxon>
        <taxon>eudicotyledons</taxon>
        <taxon>Gunneridae</taxon>
        <taxon>Pentapetalae</taxon>
        <taxon>rosids</taxon>
        <taxon>malvids</taxon>
        <taxon>Malvales</taxon>
        <taxon>Malvaceae</taxon>
        <taxon>Malvoideae</taxon>
        <taxon>Gossypium</taxon>
    </lineage>
</organism>
<keyword evidence="1" id="KW-0175">Coiled coil</keyword>
<protein>
    <submittedName>
        <fullName evidence="2">Uncharacterized protein</fullName>
    </submittedName>
</protein>
<dbReference type="PANTHER" id="PTHR48200">
    <property type="entry name" value="PROTEIN, PUTATIVE-RELATED"/>
    <property type="match status" value="1"/>
</dbReference>
<sequence>MSNAWNQTRRMKRLAVGLMTTPEYNDWWVRTINDNIPEPSHENKLENKMEQMEEEKMKLRLDTNVQKLKAERLRKGKTKAEEDLDSLKTNYKKLRLSMRTVGLEKTLEQWCGEIQEEKNKADRWKRKFQEVQTQNEALEKSLSENRKEK</sequence>
<proteinExistence type="predicted"/>
<evidence type="ECO:0000313" key="2">
    <source>
        <dbReference type="EMBL" id="MBA0872500.1"/>
    </source>
</evidence>
<dbReference type="Proteomes" id="UP000593576">
    <property type="component" value="Unassembled WGS sequence"/>
</dbReference>
<name>A0A7J9MNG4_GOSSC</name>
<dbReference type="PANTHER" id="PTHR48200:SF1">
    <property type="entry name" value="AMINOTRANSFERASE-LIKE PLANT MOBILE DOMAIN-CONTAINING PROTEIN"/>
    <property type="match status" value="1"/>
</dbReference>
<dbReference type="OrthoDB" id="1430424at2759"/>
<dbReference type="AlphaFoldDB" id="A0A7J9MNG4"/>
<reference evidence="2 3" key="1">
    <citation type="journal article" date="2019" name="Genome Biol. Evol.">
        <title>Insights into the evolution of the New World diploid cottons (Gossypium, subgenus Houzingenia) based on genome sequencing.</title>
        <authorList>
            <person name="Grover C.E."/>
            <person name="Arick M.A. 2nd"/>
            <person name="Thrash A."/>
            <person name="Conover J.L."/>
            <person name="Sanders W.S."/>
            <person name="Peterson D.G."/>
            <person name="Frelichowski J.E."/>
            <person name="Scheffler J.A."/>
            <person name="Scheffler B.E."/>
            <person name="Wendel J.F."/>
        </authorList>
    </citation>
    <scope>NUCLEOTIDE SEQUENCE [LARGE SCALE GENOMIC DNA]</scope>
    <source>
        <strain evidence="2">1</strain>
        <tissue evidence="2">Leaf</tissue>
    </source>
</reference>
<evidence type="ECO:0000256" key="1">
    <source>
        <dbReference type="SAM" id="Coils"/>
    </source>
</evidence>